<organism evidence="1 2">
    <name type="scientific">Neolewinella agarilytica</name>
    <dbReference type="NCBI Taxonomy" id="478744"/>
    <lineage>
        <taxon>Bacteria</taxon>
        <taxon>Pseudomonadati</taxon>
        <taxon>Bacteroidota</taxon>
        <taxon>Saprospiria</taxon>
        <taxon>Saprospirales</taxon>
        <taxon>Lewinellaceae</taxon>
        <taxon>Neolewinella</taxon>
    </lineage>
</organism>
<evidence type="ECO:0000313" key="1">
    <source>
        <dbReference type="EMBL" id="SER40365.1"/>
    </source>
</evidence>
<dbReference type="EMBL" id="FOFB01000040">
    <property type="protein sequence ID" value="SER40365.1"/>
    <property type="molecule type" value="Genomic_DNA"/>
</dbReference>
<gene>
    <name evidence="1" type="ORF">SAMN05444359_14025</name>
</gene>
<protein>
    <submittedName>
        <fullName evidence="1">Uncharacterized protein</fullName>
    </submittedName>
</protein>
<sequence length="251" mass="28721">MTDQALINLLDSIRNGVDPRNGEFFKKENTRLGEPPVRRAFNRLIKELATNPEKVEVDVPDGVISATCEELRALGYQPCVTQLVKVFIGSRSIVDRNLKGLQSYNRYRGIYTRDLLHTHLIAYHRKHPNVLLELPALGKATVHEPWREVDFFREAPFDKLDDAKDLELRRAVQALGLRKTDDRLPAYMATARINYPRAFEPWVRDEQALLIEAMCYTNQVDKLVAIFGRSASSLEKAGQKLIYDSQQSRVA</sequence>
<dbReference type="RefSeq" id="WP_090173302.1">
    <property type="nucleotide sequence ID" value="NZ_FOFB01000040.1"/>
</dbReference>
<reference evidence="2" key="1">
    <citation type="submission" date="2016-10" db="EMBL/GenBank/DDBJ databases">
        <authorList>
            <person name="Varghese N."/>
            <person name="Submissions S."/>
        </authorList>
    </citation>
    <scope>NUCLEOTIDE SEQUENCE [LARGE SCALE GENOMIC DNA]</scope>
    <source>
        <strain evidence="2">DSM 24740</strain>
    </source>
</reference>
<name>A0A1H9NXH8_9BACT</name>
<keyword evidence="2" id="KW-1185">Reference proteome</keyword>
<evidence type="ECO:0000313" key="2">
    <source>
        <dbReference type="Proteomes" id="UP000199021"/>
    </source>
</evidence>
<proteinExistence type="predicted"/>
<dbReference type="Proteomes" id="UP000199021">
    <property type="component" value="Unassembled WGS sequence"/>
</dbReference>
<dbReference type="AlphaFoldDB" id="A0A1H9NXH8"/>
<dbReference type="OrthoDB" id="848634at2"/>
<accession>A0A1H9NXH8</accession>
<dbReference type="InParanoid" id="A0A1H9NXH8"/>